<keyword evidence="8" id="KW-0282">Flagellum</keyword>
<feature type="transmembrane region" description="Helical" evidence="7">
    <location>
        <begin position="205"/>
        <end position="228"/>
    </location>
</feature>
<dbReference type="PATRIC" id="fig|796944.3.peg.125"/>
<dbReference type="GO" id="GO:0005886">
    <property type="term" value="C:plasma membrane"/>
    <property type="evidence" value="ECO:0007669"/>
    <property type="project" value="UniProtKB-SubCell"/>
</dbReference>
<evidence type="ECO:0000256" key="7">
    <source>
        <dbReference type="SAM" id="Phobius"/>
    </source>
</evidence>
<name>G9WRA7_9FIRM</name>
<dbReference type="PANTHER" id="PTHR30065">
    <property type="entry name" value="FLAGELLAR BIOSYNTHETIC PROTEIN FLIR"/>
    <property type="match status" value="1"/>
</dbReference>
<evidence type="ECO:0000256" key="4">
    <source>
        <dbReference type="ARBA" id="ARBA00022692"/>
    </source>
</evidence>
<gene>
    <name evidence="8" type="ORF">HMPREF9624_01623</name>
</gene>
<dbReference type="HOGENOM" id="CLU_063626_2_2_9"/>
<evidence type="ECO:0000256" key="6">
    <source>
        <dbReference type="ARBA" id="ARBA00023136"/>
    </source>
</evidence>
<keyword evidence="4 7" id="KW-0812">Transmembrane</keyword>
<dbReference type="InterPro" id="IPR002010">
    <property type="entry name" value="T3SS_IM_R"/>
</dbReference>
<evidence type="ECO:0000256" key="1">
    <source>
        <dbReference type="ARBA" id="ARBA00004651"/>
    </source>
</evidence>
<evidence type="ECO:0000256" key="3">
    <source>
        <dbReference type="ARBA" id="ARBA00022475"/>
    </source>
</evidence>
<evidence type="ECO:0000313" key="8">
    <source>
        <dbReference type="EMBL" id="EHL14294.1"/>
    </source>
</evidence>
<feature type="transmembrane region" description="Helical" evidence="7">
    <location>
        <begin position="163"/>
        <end position="185"/>
    </location>
</feature>
<dbReference type="AlphaFoldDB" id="G9WRA7"/>
<evidence type="ECO:0000256" key="2">
    <source>
        <dbReference type="ARBA" id="ARBA00009772"/>
    </source>
</evidence>
<dbReference type="PANTHER" id="PTHR30065:SF1">
    <property type="entry name" value="SURFACE PRESENTATION OF ANTIGENS PROTEIN SPAR"/>
    <property type="match status" value="1"/>
</dbReference>
<evidence type="ECO:0000313" key="9">
    <source>
        <dbReference type="Proteomes" id="UP000003527"/>
    </source>
</evidence>
<keyword evidence="5 7" id="KW-1133">Transmembrane helix</keyword>
<keyword evidence="8" id="KW-0969">Cilium</keyword>
<dbReference type="EMBL" id="AFZD01000003">
    <property type="protein sequence ID" value="EHL14294.1"/>
    <property type="molecule type" value="Genomic_DNA"/>
</dbReference>
<keyword evidence="3" id="KW-1003">Cell membrane</keyword>
<dbReference type="GO" id="GO:0006605">
    <property type="term" value="P:protein targeting"/>
    <property type="evidence" value="ECO:0007669"/>
    <property type="project" value="InterPro"/>
</dbReference>
<keyword evidence="9" id="KW-1185">Reference proteome</keyword>
<comment type="caution">
    <text evidence="8">The sequence shown here is derived from an EMBL/GenBank/DDBJ whole genome shotgun (WGS) entry which is preliminary data.</text>
</comment>
<accession>G9WRA7</accession>
<comment type="similarity">
    <text evidence="2">Belongs to the FliR/MopE/SpaR family.</text>
</comment>
<dbReference type="PRINTS" id="PR00953">
    <property type="entry name" value="TYPE3IMRPROT"/>
</dbReference>
<feature type="transmembrane region" description="Helical" evidence="7">
    <location>
        <begin position="119"/>
        <end position="142"/>
    </location>
</feature>
<evidence type="ECO:0000256" key="5">
    <source>
        <dbReference type="ARBA" id="ARBA00022989"/>
    </source>
</evidence>
<keyword evidence="8" id="KW-0966">Cell projection</keyword>
<dbReference type="RefSeq" id="WP_009537360.1">
    <property type="nucleotide sequence ID" value="NZ_JH414506.1"/>
</dbReference>
<proteinExistence type="inferred from homology"/>
<protein>
    <submittedName>
        <fullName evidence="8">Flagellar biosynthetic protein FliR</fullName>
    </submittedName>
</protein>
<organism evidence="8 9">
    <name type="scientific">Oribacterium asaccharolyticum ACB7</name>
    <dbReference type="NCBI Taxonomy" id="796944"/>
    <lineage>
        <taxon>Bacteria</taxon>
        <taxon>Bacillati</taxon>
        <taxon>Bacillota</taxon>
        <taxon>Clostridia</taxon>
        <taxon>Lachnospirales</taxon>
        <taxon>Lachnospiraceae</taxon>
        <taxon>Oribacterium</taxon>
    </lineage>
</organism>
<reference evidence="8 9" key="1">
    <citation type="submission" date="2011-08" db="EMBL/GenBank/DDBJ databases">
        <title>The Genome Sequence of Oribacterium sp. ACB7.</title>
        <authorList>
            <consortium name="The Broad Institute Genome Sequencing Platform"/>
            <person name="Earl A."/>
            <person name="Ward D."/>
            <person name="Feldgarden M."/>
            <person name="Gevers D."/>
            <person name="Sizova M."/>
            <person name="Hazen A."/>
            <person name="Epstein S."/>
            <person name="Young S.K."/>
            <person name="Zeng Q."/>
            <person name="Gargeya S."/>
            <person name="Fitzgerald M."/>
            <person name="Haas B."/>
            <person name="Abouelleil A."/>
            <person name="Alvarado L."/>
            <person name="Arachchi H.M."/>
            <person name="Berlin A."/>
            <person name="Brown A."/>
            <person name="Chapman S.B."/>
            <person name="Chen Z."/>
            <person name="Dunbar C."/>
            <person name="Freedman E."/>
            <person name="Gearin G."/>
            <person name="Gellesch M."/>
            <person name="Goldberg J."/>
            <person name="Griggs A."/>
            <person name="Gujja S."/>
            <person name="Heiman D."/>
            <person name="Howarth C."/>
            <person name="Larson L."/>
            <person name="Lui A."/>
            <person name="MacDonald P.J.P."/>
            <person name="Montmayeur A."/>
            <person name="Murphy C."/>
            <person name="Neiman D."/>
            <person name="Pearson M."/>
            <person name="Priest M."/>
            <person name="Roberts A."/>
            <person name="Saif S."/>
            <person name="Shea T."/>
            <person name="Shenoy N."/>
            <person name="Sisk P."/>
            <person name="Stolte C."/>
            <person name="Sykes S."/>
            <person name="Wortman J."/>
            <person name="Nusbaum C."/>
            <person name="Birren B."/>
        </authorList>
    </citation>
    <scope>NUCLEOTIDE SEQUENCE [LARGE SCALE GENOMIC DNA]</scope>
    <source>
        <strain evidence="8 9">ACB7</strain>
    </source>
</reference>
<feature type="transmembrane region" description="Helical" evidence="7">
    <location>
        <begin position="27"/>
        <end position="46"/>
    </location>
</feature>
<comment type="subcellular location">
    <subcellularLocation>
        <location evidence="1">Cell membrane</location>
        <topology evidence="1">Multi-pass membrane protein</topology>
    </subcellularLocation>
</comment>
<dbReference type="Pfam" id="PF01311">
    <property type="entry name" value="Bac_export_1"/>
    <property type="match status" value="1"/>
</dbReference>
<keyword evidence="6 7" id="KW-0472">Membrane</keyword>
<sequence length="250" mass="28149">MFILFSFIVMRMSGAVAFNPIFGRVNYPARARAALILALSFFCYSYTGGKLNVVPSNFIEYGFLLLKELFVGFCLGFAMDLTFLSLRFATSVIDFSLGLSMAQVFDPQSSSQATVSTGLFYTFLLLIFLSVDGHLRFLEILFKTIDTNPFGEVSIRTLLMPKLILNLFVASMKMGLELAFPIMGIELMTEVALGILMRVIPQINIFQVNFQLKISLGFLMLYFLLVPISDKMNDIIRSAFDYLGQVMRLL</sequence>
<dbReference type="Proteomes" id="UP000003527">
    <property type="component" value="Unassembled WGS sequence"/>
</dbReference>